<evidence type="ECO:0000256" key="4">
    <source>
        <dbReference type="ARBA" id="ARBA00019232"/>
    </source>
</evidence>
<dbReference type="OrthoDB" id="9815782at2"/>
<evidence type="ECO:0000256" key="7">
    <source>
        <dbReference type="PIRSR" id="PIRSR600223-1"/>
    </source>
</evidence>
<evidence type="ECO:0000256" key="2">
    <source>
        <dbReference type="ARBA" id="ARBA00009370"/>
    </source>
</evidence>
<keyword evidence="5 8" id="KW-0645">Protease</keyword>
<evidence type="ECO:0000259" key="11">
    <source>
        <dbReference type="Pfam" id="PF10502"/>
    </source>
</evidence>
<dbReference type="InterPro" id="IPR019533">
    <property type="entry name" value="Peptidase_S26"/>
</dbReference>
<feature type="compositionally biased region" description="Low complexity" evidence="10">
    <location>
        <begin position="30"/>
        <end position="43"/>
    </location>
</feature>
<dbReference type="InterPro" id="IPR019756">
    <property type="entry name" value="Pept_S26A_signal_pept_1_Ser-AS"/>
</dbReference>
<dbReference type="EC" id="3.4.21.89" evidence="3 8"/>
<feature type="active site" evidence="7">
    <location>
        <position position="209"/>
    </location>
</feature>
<dbReference type="eggNOG" id="COG0681">
    <property type="taxonomic scope" value="Bacteria"/>
</dbReference>
<dbReference type="CDD" id="cd06530">
    <property type="entry name" value="S26_SPase_I"/>
    <property type="match status" value="1"/>
</dbReference>
<dbReference type="AlphaFoldDB" id="A6G4Z3"/>
<name>A6G4Z3_9BACT</name>
<evidence type="ECO:0000256" key="5">
    <source>
        <dbReference type="ARBA" id="ARBA00022670"/>
    </source>
</evidence>
<dbReference type="GO" id="GO:0016020">
    <property type="term" value="C:membrane"/>
    <property type="evidence" value="ECO:0007669"/>
    <property type="project" value="UniProtKB-SubCell"/>
</dbReference>
<dbReference type="PROSITE" id="PS00501">
    <property type="entry name" value="SPASE_I_1"/>
    <property type="match status" value="1"/>
</dbReference>
<dbReference type="InterPro" id="IPR036286">
    <property type="entry name" value="LexA/Signal_pep-like_sf"/>
</dbReference>
<dbReference type="PANTHER" id="PTHR43390">
    <property type="entry name" value="SIGNAL PEPTIDASE I"/>
    <property type="match status" value="1"/>
</dbReference>
<dbReference type="PROSITE" id="PS00760">
    <property type="entry name" value="SPASE_I_2"/>
    <property type="match status" value="1"/>
</dbReference>
<evidence type="ECO:0000256" key="10">
    <source>
        <dbReference type="SAM" id="MobiDB-lite"/>
    </source>
</evidence>
<dbReference type="PRINTS" id="PR00727">
    <property type="entry name" value="LEADERPTASE"/>
</dbReference>
<evidence type="ECO:0000313" key="13">
    <source>
        <dbReference type="Proteomes" id="UP000005801"/>
    </source>
</evidence>
<comment type="catalytic activity">
    <reaction evidence="1 8">
        <text>Cleavage of hydrophobic, N-terminal signal or leader sequences from secreted and periplasmic proteins.</text>
        <dbReference type="EC" id="3.4.21.89"/>
    </reaction>
</comment>
<evidence type="ECO:0000256" key="9">
    <source>
        <dbReference type="RuleBase" id="RU362042"/>
    </source>
</evidence>
<comment type="subcellular location">
    <subcellularLocation>
        <location evidence="9">Membrane</location>
        <topology evidence="9">Single-pass type II membrane protein</topology>
    </subcellularLocation>
</comment>
<dbReference type="InterPro" id="IPR000223">
    <property type="entry name" value="Pept_S26A_signal_pept_1"/>
</dbReference>
<comment type="caution">
    <text evidence="12">The sequence shown here is derived from an EMBL/GenBank/DDBJ whole genome shotgun (WGS) entry which is preliminary data.</text>
</comment>
<feature type="active site" evidence="7">
    <location>
        <position position="152"/>
    </location>
</feature>
<sequence>MNESGEPEANMKGSAARANRKRDVDETAEADPAASRSAPVRSAGHVRSGARMLIKEANKILRKHRERIPEKVVEEIEATVTAIEALREQKPNEDLVELEYKAEHLDELLHQHASFARKSALRDSLENIVIAIGVALAVRSAVYEPFQIPSGSMMPTLRAGDHIFVNKFRYGVQVPLTTTIVGEDLLAGVARGEVIVFRYPLDESQDFIKRVIGLPGDTIRVNTDRRRIELKRAGEEEFAAIERERLDDVRCLEEGSTEPMDNCSVFRETLDGRSYQVRYRDDQRSMDASTRTFVVPEGHLLVMGDNRNASHDSVAWTVVADSVTAKGLISRIDIRDLAKDHQEGRIELRDEDKFIVANDDANQDQARYVAERPSEAHGLALEAWRAPPVDPAATFASLAHHYGANERVELSALIENARLTDRERERLEALSEELGEFRFGKNGAVYEAVFRPPGVEDAMFRLHCGVKRCERRSEVADRIARIVEAYEANPDYDSRELLVREPGRPTTFPGRGKADERYLERRFGTGGKVGKGVRLRAWRKPHEGVEVLRDAVLAEFGAGPVAEAMGLESEPPVQARAVSGVGAEGPEAQTWSIPAPSGGWTLVHADADRGVLFALECGTIRCGEEAQAVELATTIAGRVQTVLTEAERLPELLTRADVGGLPEVPVPGKHASESGAEVGHPYYWDHLAFRGAVLADSHSIALSVLRRPEQGLEAAAQEFVSTLGSNSDEAPEPVDGLGPSAWYAHGPNGHGYVFVIAETELVVSLRCRTGLCPDRDTARKFAERAYDKGLDTDNFLQKGVSKPRPFVPRGNVKGRAEVIWWPTSRFWTPID</sequence>
<dbReference type="InterPro" id="IPR019757">
    <property type="entry name" value="Pept_S26A_signal_pept_1_Lys-AS"/>
</dbReference>
<dbReference type="PANTHER" id="PTHR43390:SF1">
    <property type="entry name" value="CHLOROPLAST PROCESSING PEPTIDASE"/>
    <property type="match status" value="1"/>
</dbReference>
<proteinExistence type="inferred from homology"/>
<keyword evidence="6 8" id="KW-0378">Hydrolase</keyword>
<protein>
    <recommendedName>
        <fullName evidence="4 8">Signal peptidase I</fullName>
        <ecNumber evidence="3 8">3.4.21.89</ecNumber>
    </recommendedName>
</protein>
<evidence type="ECO:0000256" key="1">
    <source>
        <dbReference type="ARBA" id="ARBA00000677"/>
    </source>
</evidence>
<feature type="region of interest" description="Disordered" evidence="10">
    <location>
        <begin position="1"/>
        <end position="47"/>
    </location>
</feature>
<evidence type="ECO:0000256" key="8">
    <source>
        <dbReference type="RuleBase" id="RU003993"/>
    </source>
</evidence>
<dbReference type="GO" id="GO:0004252">
    <property type="term" value="F:serine-type endopeptidase activity"/>
    <property type="evidence" value="ECO:0007669"/>
    <property type="project" value="InterPro"/>
</dbReference>
<evidence type="ECO:0000313" key="12">
    <source>
        <dbReference type="EMBL" id="EDM79085.1"/>
    </source>
</evidence>
<dbReference type="InterPro" id="IPR019758">
    <property type="entry name" value="Pept_S26A_signal_pept_1_CS"/>
</dbReference>
<keyword evidence="13" id="KW-1185">Reference proteome</keyword>
<reference evidence="12 13" key="1">
    <citation type="submission" date="2007-06" db="EMBL/GenBank/DDBJ databases">
        <authorList>
            <person name="Shimkets L."/>
            <person name="Ferriera S."/>
            <person name="Johnson J."/>
            <person name="Kravitz S."/>
            <person name="Beeson K."/>
            <person name="Sutton G."/>
            <person name="Rogers Y.-H."/>
            <person name="Friedman R."/>
            <person name="Frazier M."/>
            <person name="Venter J.C."/>
        </authorList>
    </citation>
    <scope>NUCLEOTIDE SEQUENCE [LARGE SCALE GENOMIC DNA]</scope>
    <source>
        <strain evidence="12 13">SIR-1</strain>
    </source>
</reference>
<organism evidence="12 13">
    <name type="scientific">Plesiocystis pacifica SIR-1</name>
    <dbReference type="NCBI Taxonomy" id="391625"/>
    <lineage>
        <taxon>Bacteria</taxon>
        <taxon>Pseudomonadati</taxon>
        <taxon>Myxococcota</taxon>
        <taxon>Polyangia</taxon>
        <taxon>Nannocystales</taxon>
        <taxon>Nannocystaceae</taxon>
        <taxon>Plesiocystis</taxon>
    </lineage>
</organism>
<dbReference type="Gene3D" id="2.10.109.10">
    <property type="entry name" value="Umud Fragment, subunit A"/>
    <property type="match status" value="1"/>
</dbReference>
<dbReference type="Pfam" id="PF10502">
    <property type="entry name" value="Peptidase_S26"/>
    <property type="match status" value="1"/>
</dbReference>
<dbReference type="GO" id="GO:0009003">
    <property type="term" value="F:signal peptidase activity"/>
    <property type="evidence" value="ECO:0007669"/>
    <property type="project" value="UniProtKB-EC"/>
</dbReference>
<accession>A6G4Z3</accession>
<gene>
    <name evidence="12" type="ORF">PPSIR1_10795</name>
</gene>
<dbReference type="SUPFAM" id="SSF51306">
    <property type="entry name" value="LexA/Signal peptidase"/>
    <property type="match status" value="1"/>
</dbReference>
<dbReference type="EMBL" id="ABCS01000023">
    <property type="protein sequence ID" value="EDM79085.1"/>
    <property type="molecule type" value="Genomic_DNA"/>
</dbReference>
<dbReference type="GO" id="GO:0006465">
    <property type="term" value="P:signal peptide processing"/>
    <property type="evidence" value="ECO:0007669"/>
    <property type="project" value="InterPro"/>
</dbReference>
<dbReference type="STRING" id="391625.PPSIR1_10795"/>
<comment type="similarity">
    <text evidence="2 9">Belongs to the peptidase S26 family.</text>
</comment>
<dbReference type="PROSITE" id="PS00761">
    <property type="entry name" value="SPASE_I_3"/>
    <property type="match status" value="1"/>
</dbReference>
<dbReference type="RefSeq" id="WP_006971792.1">
    <property type="nucleotide sequence ID" value="NZ_ABCS01000023.1"/>
</dbReference>
<feature type="domain" description="Peptidase S26" evidence="11">
    <location>
        <begin position="123"/>
        <end position="321"/>
    </location>
</feature>
<evidence type="ECO:0000256" key="6">
    <source>
        <dbReference type="ARBA" id="ARBA00022801"/>
    </source>
</evidence>
<evidence type="ECO:0000256" key="3">
    <source>
        <dbReference type="ARBA" id="ARBA00013208"/>
    </source>
</evidence>
<dbReference type="Proteomes" id="UP000005801">
    <property type="component" value="Unassembled WGS sequence"/>
</dbReference>
<dbReference type="NCBIfam" id="TIGR02227">
    <property type="entry name" value="sigpep_I_bact"/>
    <property type="match status" value="1"/>
</dbReference>